<dbReference type="SMART" id="SM00184">
    <property type="entry name" value="RING"/>
    <property type="match status" value="1"/>
</dbReference>
<dbReference type="InterPro" id="IPR012337">
    <property type="entry name" value="RNaseH-like_sf"/>
</dbReference>
<evidence type="ECO:0000256" key="3">
    <source>
        <dbReference type="ARBA" id="ARBA00022833"/>
    </source>
</evidence>
<proteinExistence type="predicted"/>
<keyword evidence="3" id="KW-0862">Zinc</keyword>
<dbReference type="PANTHER" id="PTHR45969:SF81">
    <property type="entry name" value="OS08G0157400 PROTEIN"/>
    <property type="match status" value="1"/>
</dbReference>
<gene>
    <name evidence="7" type="ORF">RCOM_1314350</name>
</gene>
<feature type="transmembrane region" description="Helical" evidence="5">
    <location>
        <begin position="20"/>
        <end position="39"/>
    </location>
</feature>
<dbReference type="InterPro" id="IPR002156">
    <property type="entry name" value="RNaseH_domain"/>
</dbReference>
<dbReference type="EMBL" id="EQ973832">
    <property type="protein sequence ID" value="EEF43474.1"/>
    <property type="molecule type" value="Genomic_DNA"/>
</dbReference>
<keyword evidence="5" id="KW-0472">Membrane</keyword>
<dbReference type="CDD" id="cd06222">
    <property type="entry name" value="RNase_H_like"/>
    <property type="match status" value="1"/>
</dbReference>
<dbReference type="Pfam" id="PF13639">
    <property type="entry name" value="zf-RING_2"/>
    <property type="match status" value="1"/>
</dbReference>
<feature type="domain" description="RING-type" evidence="6">
    <location>
        <begin position="104"/>
        <end position="147"/>
    </location>
</feature>
<dbReference type="SUPFAM" id="SSF53098">
    <property type="entry name" value="Ribonuclease H-like"/>
    <property type="match status" value="1"/>
</dbReference>
<keyword evidence="5" id="KW-0812">Transmembrane</keyword>
<evidence type="ECO:0000256" key="5">
    <source>
        <dbReference type="SAM" id="Phobius"/>
    </source>
</evidence>
<evidence type="ECO:0000256" key="1">
    <source>
        <dbReference type="ARBA" id="ARBA00022723"/>
    </source>
</evidence>
<sequence length="274" mass="31041">MGFLSVSVKMPCFGIKFLVASIYYFKTVFIVALTHLRLLKPPQQAYTREEEANDYVLVINRLCPIPVSVPIDVLTALVKKRLVVRKFSSILSRLGKDEDEVCMCPVCLDSINKTHEIRELCNCAHVFHKECLDTWVDEGQVTCPLCRSMLFPDNILTATAEDPWITQRNALFSDAAFSAKSGKAKLACWQKLQWISCGRRCKKLHCASPLMAEALALRDAVSRAKYLKFPKIVCESDSLVVIDCLNHDKDIPWDINSIMQDIRSLAKNCVLCFF</sequence>
<evidence type="ECO:0000256" key="4">
    <source>
        <dbReference type="PROSITE-ProRule" id="PRU00175"/>
    </source>
</evidence>
<accession>B9RYX2</accession>
<dbReference type="PANTHER" id="PTHR45969">
    <property type="entry name" value="RING ZINC FINGER PROTEIN-RELATED"/>
    <property type="match status" value="1"/>
</dbReference>
<dbReference type="SMART" id="SM00744">
    <property type="entry name" value="RINGv"/>
    <property type="match status" value="1"/>
</dbReference>
<protein>
    <recommendedName>
        <fullName evidence="6">RING-type domain-containing protein</fullName>
    </recommendedName>
</protein>
<dbReference type="Pfam" id="PF13456">
    <property type="entry name" value="RVT_3"/>
    <property type="match status" value="1"/>
</dbReference>
<dbReference type="InterPro" id="IPR011016">
    <property type="entry name" value="Znf_RING-CH"/>
</dbReference>
<dbReference type="InterPro" id="IPR044730">
    <property type="entry name" value="RNase_H-like_dom_plant"/>
</dbReference>
<keyword evidence="5" id="KW-1133">Transmembrane helix</keyword>
<dbReference type="GO" id="GO:0016567">
    <property type="term" value="P:protein ubiquitination"/>
    <property type="evidence" value="ECO:0000318"/>
    <property type="project" value="GO_Central"/>
</dbReference>
<dbReference type="InParanoid" id="B9RYX2"/>
<evidence type="ECO:0000313" key="8">
    <source>
        <dbReference type="Proteomes" id="UP000008311"/>
    </source>
</evidence>
<dbReference type="Proteomes" id="UP000008311">
    <property type="component" value="Unassembled WGS sequence"/>
</dbReference>
<organism evidence="7 8">
    <name type="scientific">Ricinus communis</name>
    <name type="common">Castor bean</name>
    <dbReference type="NCBI Taxonomy" id="3988"/>
    <lineage>
        <taxon>Eukaryota</taxon>
        <taxon>Viridiplantae</taxon>
        <taxon>Streptophyta</taxon>
        <taxon>Embryophyta</taxon>
        <taxon>Tracheophyta</taxon>
        <taxon>Spermatophyta</taxon>
        <taxon>Magnoliopsida</taxon>
        <taxon>eudicotyledons</taxon>
        <taxon>Gunneridae</taxon>
        <taxon>Pentapetalae</taxon>
        <taxon>rosids</taxon>
        <taxon>fabids</taxon>
        <taxon>Malpighiales</taxon>
        <taxon>Euphorbiaceae</taxon>
        <taxon>Acalyphoideae</taxon>
        <taxon>Acalypheae</taxon>
        <taxon>Ricinus</taxon>
    </lineage>
</organism>
<dbReference type="InterPro" id="IPR013083">
    <property type="entry name" value="Znf_RING/FYVE/PHD"/>
</dbReference>
<dbReference type="AlphaFoldDB" id="B9RYX2"/>
<keyword evidence="8" id="KW-1185">Reference proteome</keyword>
<dbReference type="PROSITE" id="PS50089">
    <property type="entry name" value="ZF_RING_2"/>
    <property type="match status" value="1"/>
</dbReference>
<dbReference type="Gene3D" id="3.30.420.10">
    <property type="entry name" value="Ribonuclease H-like superfamily/Ribonuclease H"/>
    <property type="match status" value="1"/>
</dbReference>
<evidence type="ECO:0000313" key="7">
    <source>
        <dbReference type="EMBL" id="EEF43474.1"/>
    </source>
</evidence>
<dbReference type="Gene3D" id="3.30.40.10">
    <property type="entry name" value="Zinc/RING finger domain, C3HC4 (zinc finger)"/>
    <property type="match status" value="1"/>
</dbReference>
<dbReference type="GO" id="GO:0061630">
    <property type="term" value="F:ubiquitin protein ligase activity"/>
    <property type="evidence" value="ECO:0000318"/>
    <property type="project" value="GO_Central"/>
</dbReference>
<keyword evidence="2 4" id="KW-0863">Zinc-finger</keyword>
<dbReference type="InterPro" id="IPR001841">
    <property type="entry name" value="Znf_RING"/>
</dbReference>
<dbReference type="GO" id="GO:0008270">
    <property type="term" value="F:zinc ion binding"/>
    <property type="evidence" value="ECO:0007669"/>
    <property type="project" value="UniProtKB-KW"/>
</dbReference>
<reference evidence="8" key="1">
    <citation type="journal article" date="2010" name="Nat. Biotechnol.">
        <title>Draft genome sequence of the oilseed species Ricinus communis.</title>
        <authorList>
            <person name="Chan A.P."/>
            <person name="Crabtree J."/>
            <person name="Zhao Q."/>
            <person name="Lorenzi H."/>
            <person name="Orvis J."/>
            <person name="Puiu D."/>
            <person name="Melake-Berhan A."/>
            <person name="Jones K.M."/>
            <person name="Redman J."/>
            <person name="Chen G."/>
            <person name="Cahoon E.B."/>
            <person name="Gedil M."/>
            <person name="Stanke M."/>
            <person name="Haas B.J."/>
            <person name="Wortman J.R."/>
            <person name="Fraser-Liggett C.M."/>
            <person name="Ravel J."/>
            <person name="Rabinowicz P.D."/>
        </authorList>
    </citation>
    <scope>NUCLEOTIDE SEQUENCE [LARGE SCALE GENOMIC DNA]</scope>
    <source>
        <strain evidence="8">cv. Hale</strain>
    </source>
</reference>
<evidence type="ECO:0000259" key="6">
    <source>
        <dbReference type="PROSITE" id="PS50089"/>
    </source>
</evidence>
<evidence type="ECO:0000256" key="2">
    <source>
        <dbReference type="ARBA" id="ARBA00022771"/>
    </source>
</evidence>
<dbReference type="eggNOG" id="KOG0800">
    <property type="taxonomic scope" value="Eukaryota"/>
</dbReference>
<dbReference type="GO" id="GO:0003676">
    <property type="term" value="F:nucleic acid binding"/>
    <property type="evidence" value="ECO:0007669"/>
    <property type="project" value="InterPro"/>
</dbReference>
<dbReference type="SUPFAM" id="SSF57850">
    <property type="entry name" value="RING/U-box"/>
    <property type="match status" value="1"/>
</dbReference>
<dbReference type="GO" id="GO:0004523">
    <property type="term" value="F:RNA-DNA hybrid ribonuclease activity"/>
    <property type="evidence" value="ECO:0007669"/>
    <property type="project" value="InterPro"/>
</dbReference>
<keyword evidence="1" id="KW-0479">Metal-binding</keyword>
<dbReference type="InterPro" id="IPR036397">
    <property type="entry name" value="RNaseH_sf"/>
</dbReference>
<name>B9RYX2_RICCO</name>